<keyword evidence="2" id="KW-1185">Reference proteome</keyword>
<gene>
    <name evidence="1" type="ORF">DW352_13950</name>
</gene>
<dbReference type="RefSeq" id="WP_115691898.1">
    <property type="nucleotide sequence ID" value="NZ_CP031417.1"/>
</dbReference>
<evidence type="ECO:0000313" key="2">
    <source>
        <dbReference type="Proteomes" id="UP000254889"/>
    </source>
</evidence>
<name>A0A345ZX72_9HYPH</name>
<dbReference type="AlphaFoldDB" id="A0A345ZX72"/>
<reference evidence="1 2" key="1">
    <citation type="submission" date="2018-07" db="EMBL/GenBank/DDBJ databases">
        <authorList>
            <person name="Quirk P.G."/>
            <person name="Krulwich T.A."/>
        </authorList>
    </citation>
    <scope>NUCLEOTIDE SEQUENCE [LARGE SCALE GENOMIC DNA]</scope>
    <source>
        <strain evidence="1 2">CC-BB4</strain>
    </source>
</reference>
<organism evidence="1 2">
    <name type="scientific">Pseudolabrys taiwanensis</name>
    <dbReference type="NCBI Taxonomy" id="331696"/>
    <lineage>
        <taxon>Bacteria</taxon>
        <taxon>Pseudomonadati</taxon>
        <taxon>Pseudomonadota</taxon>
        <taxon>Alphaproteobacteria</taxon>
        <taxon>Hyphomicrobiales</taxon>
        <taxon>Xanthobacteraceae</taxon>
        <taxon>Pseudolabrys</taxon>
    </lineage>
</organism>
<dbReference type="EMBL" id="CP031417">
    <property type="protein sequence ID" value="AXK81519.1"/>
    <property type="molecule type" value="Genomic_DNA"/>
</dbReference>
<proteinExistence type="predicted"/>
<accession>A0A345ZX72</accession>
<dbReference type="Proteomes" id="UP000254889">
    <property type="component" value="Chromosome"/>
</dbReference>
<sequence>MTHDEETERGERDALHRTRCAVSEAVAHLKVLGLYQMAPDCAAQLRPVDLDPRQRRELLVFLTELEDLVGVLESFKRDLAQNIEIANRSLNAVSAYRRTGATLKQNARKH</sequence>
<protein>
    <submittedName>
        <fullName evidence="1">Uncharacterized protein</fullName>
    </submittedName>
</protein>
<evidence type="ECO:0000313" key="1">
    <source>
        <dbReference type="EMBL" id="AXK81519.1"/>
    </source>
</evidence>
<dbReference type="KEGG" id="ptaw:DW352_13950"/>